<dbReference type="GO" id="GO:0005654">
    <property type="term" value="C:nucleoplasm"/>
    <property type="evidence" value="ECO:0007669"/>
    <property type="project" value="UniProtKB-SubCell"/>
</dbReference>
<comment type="similarity">
    <text evidence="2">Belongs to the CDI family. ICK/KRP subfamily.</text>
</comment>
<dbReference type="InterPro" id="IPR003175">
    <property type="entry name" value="CDI_dom"/>
</dbReference>
<evidence type="ECO:0000256" key="4">
    <source>
        <dbReference type="ARBA" id="ARBA00023306"/>
    </source>
</evidence>
<dbReference type="GO" id="GO:0004861">
    <property type="term" value="F:cyclin-dependent protein serine/threonine kinase inhibitor activity"/>
    <property type="evidence" value="ECO:0007669"/>
    <property type="project" value="InterPro"/>
</dbReference>
<feature type="region of interest" description="Disordered" evidence="5">
    <location>
        <begin position="30"/>
        <end position="151"/>
    </location>
</feature>
<feature type="region of interest" description="Disordered" evidence="5">
    <location>
        <begin position="262"/>
        <end position="286"/>
    </location>
</feature>
<organism evidence="7 8">
    <name type="scientific">Dovyalis caffra</name>
    <dbReference type="NCBI Taxonomy" id="77055"/>
    <lineage>
        <taxon>Eukaryota</taxon>
        <taxon>Viridiplantae</taxon>
        <taxon>Streptophyta</taxon>
        <taxon>Embryophyta</taxon>
        <taxon>Tracheophyta</taxon>
        <taxon>Spermatophyta</taxon>
        <taxon>Magnoliopsida</taxon>
        <taxon>eudicotyledons</taxon>
        <taxon>Gunneridae</taxon>
        <taxon>Pentapetalae</taxon>
        <taxon>rosids</taxon>
        <taxon>fabids</taxon>
        <taxon>Malpighiales</taxon>
        <taxon>Salicaceae</taxon>
        <taxon>Flacourtieae</taxon>
        <taxon>Dovyalis</taxon>
    </lineage>
</organism>
<keyword evidence="3" id="KW-0649">Protein kinase inhibitor</keyword>
<dbReference type="PANTHER" id="PTHR46776">
    <property type="entry name" value="CYCLIN-DEPENDENT KINASE INHIBITOR 4-RELATED"/>
    <property type="match status" value="1"/>
</dbReference>
<gene>
    <name evidence="7" type="ORF">DCAF_LOCUS6191</name>
</gene>
<reference evidence="7 8" key="1">
    <citation type="submission" date="2024-01" db="EMBL/GenBank/DDBJ databases">
        <authorList>
            <person name="Waweru B."/>
        </authorList>
    </citation>
    <scope>NUCLEOTIDE SEQUENCE [LARGE SCALE GENOMIC DNA]</scope>
</reference>
<evidence type="ECO:0000259" key="6">
    <source>
        <dbReference type="Pfam" id="PF02234"/>
    </source>
</evidence>
<proteinExistence type="inferred from homology"/>
<sequence length="286" mass="31918">MGKYMRKANTTSDVAVMDLTHGVRTRAKTLALKKQQGMKLHASSASHPSSPAGYLQLRSRRLEKKTPPIPSLHHDSPRRQQQRQAGQNNSKSGPQHRDEEESGTPSPNLKPSSLLVGKDSGSGEEKEGGESKVESREVEENNNSNSKDLGSFGDNVLDIEEQDSYNFIAFGGFLLENAGILPAYLFTGQYTEEASESTRESTPCNLTRGAEETRTPSSTTKPANPTEGSRRLHNSMRRHIPTAREMDEFFGPAEEEQLKQFTEKYNFDPVSEKPLPGRYKWEKLDH</sequence>
<dbReference type="EMBL" id="CAWUPB010000893">
    <property type="protein sequence ID" value="CAK7328467.1"/>
    <property type="molecule type" value="Genomic_DNA"/>
</dbReference>
<feature type="region of interest" description="Disordered" evidence="5">
    <location>
        <begin position="194"/>
        <end position="234"/>
    </location>
</feature>
<evidence type="ECO:0000313" key="8">
    <source>
        <dbReference type="Proteomes" id="UP001314170"/>
    </source>
</evidence>
<dbReference type="AlphaFoldDB" id="A0AAV1R374"/>
<evidence type="ECO:0000256" key="3">
    <source>
        <dbReference type="ARBA" id="ARBA00023013"/>
    </source>
</evidence>
<evidence type="ECO:0000256" key="2">
    <source>
        <dbReference type="ARBA" id="ARBA00010274"/>
    </source>
</evidence>
<evidence type="ECO:0000256" key="1">
    <source>
        <dbReference type="ARBA" id="ARBA00004642"/>
    </source>
</evidence>
<dbReference type="PIRSF" id="PIRSF017811">
    <property type="entry name" value="CDK_inhib_pln"/>
    <property type="match status" value="1"/>
</dbReference>
<dbReference type="InterPro" id="IPR044275">
    <property type="entry name" value="KRP"/>
</dbReference>
<feature type="compositionally biased region" description="Basic and acidic residues" evidence="5">
    <location>
        <begin position="121"/>
        <end position="139"/>
    </location>
</feature>
<feature type="domain" description="Cyclin-dependent kinase inhibitor" evidence="6">
    <location>
        <begin position="238"/>
        <end position="284"/>
    </location>
</feature>
<dbReference type="Gene3D" id="4.10.365.10">
    <property type="entry name" value="p27"/>
    <property type="match status" value="1"/>
</dbReference>
<dbReference type="GO" id="GO:0051726">
    <property type="term" value="P:regulation of cell cycle"/>
    <property type="evidence" value="ECO:0007669"/>
    <property type="project" value="InterPro"/>
</dbReference>
<name>A0AAV1R374_9ROSI</name>
<protein>
    <recommendedName>
        <fullName evidence="6">Cyclin-dependent kinase inhibitor domain-containing protein</fullName>
    </recommendedName>
</protein>
<comment type="subcellular location">
    <subcellularLocation>
        <location evidence="1">Nucleus</location>
        <location evidence="1">Nucleoplasm</location>
    </subcellularLocation>
</comment>
<keyword evidence="4" id="KW-0131">Cell cycle</keyword>
<dbReference type="Pfam" id="PF02234">
    <property type="entry name" value="CDI"/>
    <property type="match status" value="1"/>
</dbReference>
<feature type="compositionally biased region" description="Low complexity" evidence="5">
    <location>
        <begin position="41"/>
        <end position="52"/>
    </location>
</feature>
<evidence type="ECO:0000256" key="5">
    <source>
        <dbReference type="SAM" id="MobiDB-lite"/>
    </source>
</evidence>
<keyword evidence="8" id="KW-1185">Reference proteome</keyword>
<dbReference type="Proteomes" id="UP001314170">
    <property type="component" value="Unassembled WGS sequence"/>
</dbReference>
<accession>A0AAV1R374</accession>
<feature type="compositionally biased region" description="Polar residues" evidence="5">
    <location>
        <begin position="215"/>
        <end position="227"/>
    </location>
</feature>
<evidence type="ECO:0000313" key="7">
    <source>
        <dbReference type="EMBL" id="CAK7328467.1"/>
    </source>
</evidence>
<dbReference type="InterPro" id="IPR044898">
    <property type="entry name" value="CDI_dom_sf"/>
</dbReference>
<comment type="caution">
    <text evidence="7">The sequence shown here is derived from an EMBL/GenBank/DDBJ whole genome shotgun (WGS) entry which is preliminary data.</text>
</comment>